<name>A0ACC4DJL6_PURLI</name>
<evidence type="ECO:0000313" key="1">
    <source>
        <dbReference type="EMBL" id="KAL3956530.1"/>
    </source>
</evidence>
<evidence type="ECO:0000313" key="2">
    <source>
        <dbReference type="Proteomes" id="UP001638806"/>
    </source>
</evidence>
<protein>
    <submittedName>
        <fullName evidence="1">Uncharacterized protein</fullName>
    </submittedName>
</protein>
<reference evidence="1" key="1">
    <citation type="submission" date="2024-12" db="EMBL/GenBank/DDBJ databases">
        <title>Comparative genomics and development of molecular markers within Purpureocillium lilacinum and among Purpureocillium species.</title>
        <authorList>
            <person name="Yeh Z.-Y."/>
            <person name="Ni N.-T."/>
            <person name="Lo P.-H."/>
            <person name="Mushyakhwo K."/>
            <person name="Lin C.-F."/>
            <person name="Nai Y.-S."/>
        </authorList>
    </citation>
    <scope>NUCLEOTIDE SEQUENCE</scope>
    <source>
        <strain evidence="1">NCHU-NPUST-175</strain>
    </source>
</reference>
<gene>
    <name evidence="1" type="ORF">ACCO45_009376</name>
</gene>
<keyword evidence="2" id="KW-1185">Reference proteome</keyword>
<accession>A0ACC4DJL6</accession>
<sequence length="556" mass="59345">MPPSAEATTSGIDTWADDSVVNASPVDDDALSIASEDSSADSPERPLLVAPEAETWTPPVGFVWIQVAIMLNVFLNGFDGTITAATYAVISSEFDAANTASWLTTSYLVTAAAFQPLYGRVSDIFGRRVCFFVSTVTLCRRLPRLRRRSRRATIVNSDMIPFRKRGMYQAMQNGIFGFGAIAGASFGGTIADHIGWRWCFLLQVPVSVMAFVVGWLVLKNQSGGFSLNDGLGAAWKRVDVSGALLLVAAISIQLVGLSLGGNELPWTSPWVIGSLVGSVMLFAVFFRVEATTSAIPVIPLRMLKGRLPVATQIANVCAGMAAYAVRCSPRLSRVSALTITVPVHVAVVLPGCPPRLSDQGGRPPGDPIPGNPIGGLVAGIVMSRWGRLIGLMRCGVILMTIGNALVTSFGFTDPSWKYFVYIFPANLGQGIVYPSILFTSLASFTHSDHAVSASTVYLVRSLGTVWGVSITSAIVQTSLSVRLPDALGVISDKWTLIDKIRHSVDALDDLPPELQLKARHVYYEGIQYAFAASTAIAAVAVVAAFVANGTNLRKTN</sequence>
<dbReference type="EMBL" id="JBGNUJ010000008">
    <property type="protein sequence ID" value="KAL3956530.1"/>
    <property type="molecule type" value="Genomic_DNA"/>
</dbReference>
<organism evidence="1 2">
    <name type="scientific">Purpureocillium lilacinum</name>
    <name type="common">Paecilomyces lilacinus</name>
    <dbReference type="NCBI Taxonomy" id="33203"/>
    <lineage>
        <taxon>Eukaryota</taxon>
        <taxon>Fungi</taxon>
        <taxon>Dikarya</taxon>
        <taxon>Ascomycota</taxon>
        <taxon>Pezizomycotina</taxon>
        <taxon>Sordariomycetes</taxon>
        <taxon>Hypocreomycetidae</taxon>
        <taxon>Hypocreales</taxon>
        <taxon>Ophiocordycipitaceae</taxon>
        <taxon>Purpureocillium</taxon>
    </lineage>
</organism>
<dbReference type="Proteomes" id="UP001638806">
    <property type="component" value="Unassembled WGS sequence"/>
</dbReference>
<proteinExistence type="predicted"/>
<comment type="caution">
    <text evidence="1">The sequence shown here is derived from an EMBL/GenBank/DDBJ whole genome shotgun (WGS) entry which is preliminary data.</text>
</comment>